<accession>A0ABW3CTP9</accession>
<dbReference type="Gene3D" id="1.10.150.130">
    <property type="match status" value="1"/>
</dbReference>
<evidence type="ECO:0000313" key="3">
    <source>
        <dbReference type="Proteomes" id="UP001597083"/>
    </source>
</evidence>
<evidence type="ECO:0008006" key="4">
    <source>
        <dbReference type="Google" id="ProtNLM"/>
    </source>
</evidence>
<dbReference type="InterPro" id="IPR010998">
    <property type="entry name" value="Integrase_recombinase_N"/>
</dbReference>
<evidence type="ECO:0000256" key="1">
    <source>
        <dbReference type="ARBA" id="ARBA00023125"/>
    </source>
</evidence>
<comment type="caution">
    <text evidence="2">The sequence shown here is derived from an EMBL/GenBank/DDBJ whole genome shotgun (WGS) entry which is preliminary data.</text>
</comment>
<organism evidence="2 3">
    <name type="scientific">Actinomadura adrarensis</name>
    <dbReference type="NCBI Taxonomy" id="1819600"/>
    <lineage>
        <taxon>Bacteria</taxon>
        <taxon>Bacillati</taxon>
        <taxon>Actinomycetota</taxon>
        <taxon>Actinomycetes</taxon>
        <taxon>Streptosporangiales</taxon>
        <taxon>Thermomonosporaceae</taxon>
        <taxon>Actinomadura</taxon>
    </lineage>
</organism>
<sequence length="65" mass="6940">LARLRGPAGSPLTVAEWLQRWLDNHQGAPSTVAGYTDHVRRYLDPAGAENIVRAGESGATRVTGV</sequence>
<name>A0ABW3CTP9_9ACTN</name>
<reference evidence="3" key="1">
    <citation type="journal article" date="2019" name="Int. J. Syst. Evol. Microbiol.">
        <title>The Global Catalogue of Microorganisms (GCM) 10K type strain sequencing project: providing services to taxonomists for standard genome sequencing and annotation.</title>
        <authorList>
            <consortium name="The Broad Institute Genomics Platform"/>
            <consortium name="The Broad Institute Genome Sequencing Center for Infectious Disease"/>
            <person name="Wu L."/>
            <person name="Ma J."/>
        </authorList>
    </citation>
    <scope>NUCLEOTIDE SEQUENCE [LARGE SCALE GENOMIC DNA]</scope>
    <source>
        <strain evidence="3">JCM 31696</strain>
    </source>
</reference>
<protein>
    <recommendedName>
        <fullName evidence="4">Integrase</fullName>
    </recommendedName>
</protein>
<keyword evidence="3" id="KW-1185">Reference proteome</keyword>
<proteinExistence type="predicted"/>
<feature type="non-terminal residue" evidence="2">
    <location>
        <position position="1"/>
    </location>
</feature>
<gene>
    <name evidence="2" type="ORF">ACFQ07_32285</name>
</gene>
<evidence type="ECO:0000313" key="2">
    <source>
        <dbReference type="EMBL" id="MFD0856954.1"/>
    </source>
</evidence>
<dbReference type="Proteomes" id="UP001597083">
    <property type="component" value="Unassembled WGS sequence"/>
</dbReference>
<dbReference type="EMBL" id="JBHTIR010004313">
    <property type="protein sequence ID" value="MFD0856954.1"/>
    <property type="molecule type" value="Genomic_DNA"/>
</dbReference>
<keyword evidence="1" id="KW-0238">DNA-binding</keyword>